<evidence type="ECO:0000313" key="8">
    <source>
        <dbReference type="Proteomes" id="UP000237797"/>
    </source>
</evidence>
<feature type="transmembrane region" description="Helical" evidence="5">
    <location>
        <begin position="20"/>
        <end position="38"/>
    </location>
</feature>
<reference evidence="7 8" key="1">
    <citation type="submission" date="2018-03" db="EMBL/GenBank/DDBJ databases">
        <title>Genomic Encyclopedia of Archaeal and Bacterial Type Strains, Phase II (KMG-II): from individual species to whole genera.</title>
        <authorList>
            <person name="Goeker M."/>
        </authorList>
    </citation>
    <scope>NUCLEOTIDE SEQUENCE [LARGE SCALE GENOMIC DNA]</scope>
    <source>
        <strain evidence="7 8">DSM 44946</strain>
    </source>
</reference>
<feature type="transmembrane region" description="Helical" evidence="5">
    <location>
        <begin position="174"/>
        <end position="195"/>
    </location>
</feature>
<dbReference type="GO" id="GO:0016020">
    <property type="term" value="C:membrane"/>
    <property type="evidence" value="ECO:0007669"/>
    <property type="project" value="UniProtKB-SubCell"/>
</dbReference>
<proteinExistence type="predicted"/>
<evidence type="ECO:0000256" key="1">
    <source>
        <dbReference type="ARBA" id="ARBA00004141"/>
    </source>
</evidence>
<evidence type="ECO:0000256" key="2">
    <source>
        <dbReference type="ARBA" id="ARBA00022692"/>
    </source>
</evidence>
<dbReference type="Proteomes" id="UP000237797">
    <property type="component" value="Unassembled WGS sequence"/>
</dbReference>
<evidence type="ECO:0000256" key="3">
    <source>
        <dbReference type="ARBA" id="ARBA00022989"/>
    </source>
</evidence>
<feature type="transmembrane region" description="Helical" evidence="5">
    <location>
        <begin position="136"/>
        <end position="154"/>
    </location>
</feature>
<dbReference type="AlphaFoldDB" id="A0A2T0LEZ4"/>
<accession>A0A2T0LEZ4</accession>
<keyword evidence="4 5" id="KW-0472">Membrane</keyword>
<dbReference type="EMBL" id="PVNE01000012">
    <property type="protein sequence ID" value="PRX40544.1"/>
    <property type="molecule type" value="Genomic_DNA"/>
</dbReference>
<keyword evidence="3 5" id="KW-1133">Transmembrane helix</keyword>
<evidence type="ECO:0000259" key="6">
    <source>
        <dbReference type="Pfam" id="PF04893"/>
    </source>
</evidence>
<organism evidence="7 8">
    <name type="scientific">Planifilum fimeticola</name>
    <dbReference type="NCBI Taxonomy" id="201975"/>
    <lineage>
        <taxon>Bacteria</taxon>
        <taxon>Bacillati</taxon>
        <taxon>Bacillota</taxon>
        <taxon>Bacilli</taxon>
        <taxon>Bacillales</taxon>
        <taxon>Thermoactinomycetaceae</taxon>
        <taxon>Planifilum</taxon>
    </lineage>
</organism>
<comment type="subcellular location">
    <subcellularLocation>
        <location evidence="1">Membrane</location>
        <topology evidence="1">Multi-pass membrane protein</topology>
    </subcellularLocation>
</comment>
<gene>
    <name evidence="7" type="ORF">CLV97_11221</name>
</gene>
<evidence type="ECO:0000313" key="7">
    <source>
        <dbReference type="EMBL" id="PRX40544.1"/>
    </source>
</evidence>
<evidence type="ECO:0000256" key="5">
    <source>
        <dbReference type="SAM" id="Phobius"/>
    </source>
</evidence>
<evidence type="ECO:0000256" key="4">
    <source>
        <dbReference type="ARBA" id="ARBA00023136"/>
    </source>
</evidence>
<feature type="transmembrane region" description="Helical" evidence="5">
    <location>
        <begin position="50"/>
        <end position="74"/>
    </location>
</feature>
<protein>
    <submittedName>
        <fullName evidence="7">Yip1-like protein</fullName>
    </submittedName>
</protein>
<feature type="transmembrane region" description="Helical" evidence="5">
    <location>
        <begin position="94"/>
        <end position="115"/>
    </location>
</feature>
<sequence>MWFRPRETVRYLLDYRVKRWIYVLVCLNGISHVLDRASNKSMGDDMSLSMILLFSLLIGPIAGIIGWIIFSGVIRLAGKILKLEADGREVRAAVAWSYVPIAWSLLLWIPALLIFKDELFLSQTPAIDSSPLLMSLLLLFSLFGFIIFIWHVVILSKSVGEVFGCSAWKGLGTVVLGFMILYVPFLLILLPFILLS</sequence>
<feature type="domain" description="Yip1" evidence="6">
    <location>
        <begin position="1"/>
        <end position="187"/>
    </location>
</feature>
<comment type="caution">
    <text evidence="7">The sequence shown here is derived from an EMBL/GenBank/DDBJ whole genome shotgun (WGS) entry which is preliminary data.</text>
</comment>
<keyword evidence="2 5" id="KW-0812">Transmembrane</keyword>
<name>A0A2T0LEZ4_9BACL</name>
<dbReference type="Pfam" id="PF04893">
    <property type="entry name" value="Yip1"/>
    <property type="match status" value="1"/>
</dbReference>
<dbReference type="InterPro" id="IPR006977">
    <property type="entry name" value="Yip1_dom"/>
</dbReference>
<keyword evidence="8" id="KW-1185">Reference proteome</keyword>